<reference evidence="2 3" key="1">
    <citation type="submission" date="2017-10" db="EMBL/GenBank/DDBJ databases">
        <title>Two draft genome sequences of Pusillimonas sp. strains isolated from a nitrate- and radionuclide-contaminated groundwater in Russia.</title>
        <authorList>
            <person name="Grouzdev D.S."/>
            <person name="Tourova T.P."/>
            <person name="Goeva M.A."/>
            <person name="Babich T.L."/>
            <person name="Sokolova D.S."/>
            <person name="Abdullin R."/>
            <person name="Poltaraus A.B."/>
            <person name="Toshchakov S.V."/>
            <person name="Nazina T.N."/>
        </authorList>
    </citation>
    <scope>NUCLEOTIDE SEQUENCE [LARGE SCALE GENOMIC DNA]</scope>
    <source>
        <strain evidence="2 3">JR1/69-3-13</strain>
    </source>
</reference>
<proteinExistence type="inferred from homology"/>
<sequence>MTNSNTNFKRRQLLRALGATALGTTALAMPFSILAQSGGSRSDRPISFILPVGAGSGVDTIVRAAGPALSKALKHTVVIENRPGAGGIVGTSAVVKADPDGFTLSVVSNNHVIYPSVYKTVPFDPIADITPITLIGSTPFVLVVNPKKLPVGNVQEMVALLKKHPGDYNFASSGNGTVLHLAAEMFVDQAEADARHIPYKGVGPMITDLISGQVDFGVLSLPSVRPHLTSGSLRAIGVGGKTRLPSLPDVPTIAEQGLADYDMTGWFAAVGPAGLSDAQVKEIYDGFVQAFKDPGLQESMESQGNTITLVPPDETAAYFRSELKKYAAVVKQAGIALK</sequence>
<organism evidence="2 3">
    <name type="scientific">Pollutimonas subterranea</name>
    <dbReference type="NCBI Taxonomy" id="2045210"/>
    <lineage>
        <taxon>Bacteria</taxon>
        <taxon>Pseudomonadati</taxon>
        <taxon>Pseudomonadota</taxon>
        <taxon>Betaproteobacteria</taxon>
        <taxon>Burkholderiales</taxon>
        <taxon>Alcaligenaceae</taxon>
        <taxon>Pollutimonas</taxon>
    </lineage>
</organism>
<dbReference type="SUPFAM" id="SSF53850">
    <property type="entry name" value="Periplasmic binding protein-like II"/>
    <property type="match status" value="1"/>
</dbReference>
<comment type="similarity">
    <text evidence="1">Belongs to the UPF0065 (bug) family.</text>
</comment>
<protein>
    <submittedName>
        <fullName evidence="2">ABC transporter substrate-binding protein</fullName>
    </submittedName>
</protein>
<dbReference type="Pfam" id="PF03401">
    <property type="entry name" value="TctC"/>
    <property type="match status" value="1"/>
</dbReference>
<gene>
    <name evidence="2" type="ORF">CR159_07505</name>
</gene>
<dbReference type="Gene3D" id="3.40.190.150">
    <property type="entry name" value="Bordetella uptake gene, domain 1"/>
    <property type="match status" value="1"/>
</dbReference>
<evidence type="ECO:0000256" key="1">
    <source>
        <dbReference type="ARBA" id="ARBA00006987"/>
    </source>
</evidence>
<dbReference type="EMBL" id="PDNW01000005">
    <property type="protein sequence ID" value="PLC50301.1"/>
    <property type="molecule type" value="Genomic_DNA"/>
</dbReference>
<dbReference type="OrthoDB" id="8678477at2"/>
<dbReference type="CDD" id="cd13578">
    <property type="entry name" value="PBP2_Bug27"/>
    <property type="match status" value="1"/>
</dbReference>
<dbReference type="PROSITE" id="PS51318">
    <property type="entry name" value="TAT"/>
    <property type="match status" value="1"/>
</dbReference>
<dbReference type="PANTHER" id="PTHR42928">
    <property type="entry name" value="TRICARBOXYLATE-BINDING PROTEIN"/>
    <property type="match status" value="1"/>
</dbReference>
<dbReference type="AlphaFoldDB" id="A0A2N4U5K7"/>
<keyword evidence="3" id="KW-1185">Reference proteome</keyword>
<dbReference type="InterPro" id="IPR042100">
    <property type="entry name" value="Bug_dom1"/>
</dbReference>
<dbReference type="Gene3D" id="3.40.190.10">
    <property type="entry name" value="Periplasmic binding protein-like II"/>
    <property type="match status" value="1"/>
</dbReference>
<dbReference type="PANTHER" id="PTHR42928:SF5">
    <property type="entry name" value="BLR1237 PROTEIN"/>
    <property type="match status" value="1"/>
</dbReference>
<name>A0A2N4U5K7_9BURK</name>
<dbReference type="InterPro" id="IPR005064">
    <property type="entry name" value="BUG"/>
</dbReference>
<dbReference type="Proteomes" id="UP000234190">
    <property type="component" value="Unassembled WGS sequence"/>
</dbReference>
<dbReference type="InterPro" id="IPR006311">
    <property type="entry name" value="TAT_signal"/>
</dbReference>
<accession>A0A2N4U5K7</accession>
<dbReference type="RefSeq" id="WP_102073405.1">
    <property type="nucleotide sequence ID" value="NZ_PDNW01000005.1"/>
</dbReference>
<evidence type="ECO:0000313" key="2">
    <source>
        <dbReference type="EMBL" id="PLC50301.1"/>
    </source>
</evidence>
<dbReference type="PIRSF" id="PIRSF017082">
    <property type="entry name" value="YflP"/>
    <property type="match status" value="1"/>
</dbReference>
<evidence type="ECO:0000313" key="3">
    <source>
        <dbReference type="Proteomes" id="UP000234190"/>
    </source>
</evidence>
<comment type="caution">
    <text evidence="2">The sequence shown here is derived from an EMBL/GenBank/DDBJ whole genome shotgun (WGS) entry which is preliminary data.</text>
</comment>